<feature type="compositionally biased region" description="Basic and acidic residues" evidence="1">
    <location>
        <begin position="633"/>
        <end position="649"/>
    </location>
</feature>
<organism evidence="2 3">
    <name type="scientific">Durusdinium trenchii</name>
    <dbReference type="NCBI Taxonomy" id="1381693"/>
    <lineage>
        <taxon>Eukaryota</taxon>
        <taxon>Sar</taxon>
        <taxon>Alveolata</taxon>
        <taxon>Dinophyceae</taxon>
        <taxon>Suessiales</taxon>
        <taxon>Symbiodiniaceae</taxon>
        <taxon>Durusdinium</taxon>
    </lineage>
</organism>
<reference evidence="2 3" key="1">
    <citation type="submission" date="2024-02" db="EMBL/GenBank/DDBJ databases">
        <authorList>
            <person name="Chen Y."/>
            <person name="Shah S."/>
            <person name="Dougan E. K."/>
            <person name="Thang M."/>
            <person name="Chan C."/>
        </authorList>
    </citation>
    <scope>NUCLEOTIDE SEQUENCE [LARGE SCALE GENOMIC DNA]</scope>
</reference>
<sequence length="851" mass="94197">MGAACSEVEDAEAPERGAKSTSLEEWRRHRFEKNPEFCSFDQLARPLNVLRDGILARKDNEPVLLVGPVLGRVTDTSASFLVEVSEEIDVNISIVQVNGFRGPLDRHVYPMGTSQDFQQPSLVSLELDRTFFSPKSAVCCVQRLKPGMPVTFQLQNLLSDSPYMVFVSNIPDLELRNPLRFRTMPLRVERLRLVAIGDYAASNFGTMAGEDSEEGMDPWRELLKTVKAGAAEPHVALHLGRNSATHLFEEVMDSLKEHQSYCEGPKQTMLRRARDLLRESYRTTLGGHRQLRAILAQLCSNICVFMPPLELPKILEQIHELETKAKQTGAEVTLLLGDLHQLLCLALEVYQEYERAMWDGSFHLSLDYLRLGRGWLHTPLPMVSHEPEPASTEYIVDAGEISDSVEEWHIHRYGSVTIMVLDTKGHAITAALTGTKSKQILSEKQWDAIEEVLADEVAQVLLFVSELPLALEESEARRSLFHENSAEVLHEDGTALDHPLRHGRWTMSWDMAAGIWDGHGHDSRQVVKKASKGSFEKGLGEDAKDSGHVAVNATDMGSKGSLKGFGEDAEDSGHVALSKTDKGSKGSLEKGLREDAENSGHVALNAIDMGLKGSLERGLGEDTENSGNAALSKIDKGSKGSLEKGFEEDNDHFGLNKGCEGSVGKDFVEDAADPDFALKEVSKLFKEALEEEVKQVDLPSAADEGVDSSLQSPLTWKDSRLEQETLLEKLFDWKKVQPSKREVVLLNGADFSSTGTLSDTRLDMSIPVVLAGVVEGHSRGHHPWKLDADLPGGRFKYSYEEPIMDHWGLPFLDITVTEDQVAVQISMVTGRRKQHVHAFPSTARAGRARGH</sequence>
<feature type="region of interest" description="Disordered" evidence="1">
    <location>
        <begin position="618"/>
        <end position="649"/>
    </location>
</feature>
<comment type="caution">
    <text evidence="2">The sequence shown here is derived from an EMBL/GenBank/DDBJ whole genome shotgun (WGS) entry which is preliminary data.</text>
</comment>
<feature type="compositionally biased region" description="Basic and acidic residues" evidence="1">
    <location>
        <begin position="536"/>
        <end position="547"/>
    </location>
</feature>
<keyword evidence="3" id="KW-1185">Reference proteome</keyword>
<evidence type="ECO:0000313" key="2">
    <source>
        <dbReference type="EMBL" id="CAK9103408.1"/>
    </source>
</evidence>
<protein>
    <submittedName>
        <fullName evidence="2">Protein CLEC16A</fullName>
    </submittedName>
</protein>
<proteinExistence type="predicted"/>
<feature type="region of interest" description="Disordered" evidence="1">
    <location>
        <begin position="536"/>
        <end position="599"/>
    </location>
</feature>
<feature type="compositionally biased region" description="Basic and acidic residues" evidence="1">
    <location>
        <begin position="579"/>
        <end position="598"/>
    </location>
</feature>
<accession>A0ABP0RSR1</accession>
<dbReference type="EMBL" id="CAXAMM010042173">
    <property type="protein sequence ID" value="CAK9103408.1"/>
    <property type="molecule type" value="Genomic_DNA"/>
</dbReference>
<feature type="compositionally biased region" description="Basic and acidic residues" evidence="1">
    <location>
        <begin position="13"/>
        <end position="23"/>
    </location>
</feature>
<dbReference type="Proteomes" id="UP001642464">
    <property type="component" value="Unassembled WGS sequence"/>
</dbReference>
<gene>
    <name evidence="2" type="ORF">SCF082_LOCUS48304</name>
</gene>
<evidence type="ECO:0000313" key="3">
    <source>
        <dbReference type="Proteomes" id="UP001642464"/>
    </source>
</evidence>
<name>A0ABP0RSR1_9DINO</name>
<dbReference type="PANTHER" id="PTHR37031:SF2">
    <property type="entry name" value="PHOD-LIKE PHOSPHATASE METALLOPHOSPHATASE DOMAIN-CONTAINING PROTEIN"/>
    <property type="match status" value="1"/>
</dbReference>
<feature type="region of interest" description="Disordered" evidence="1">
    <location>
        <begin position="1"/>
        <end position="23"/>
    </location>
</feature>
<evidence type="ECO:0000256" key="1">
    <source>
        <dbReference type="SAM" id="MobiDB-lite"/>
    </source>
</evidence>
<dbReference type="PANTHER" id="PTHR37031">
    <property type="entry name" value="METALLOPHOSPHATASE BINDING DOMAIN PROTEIN"/>
    <property type="match status" value="1"/>
</dbReference>